<evidence type="ECO:0000256" key="1">
    <source>
        <dbReference type="ARBA" id="ARBA00004496"/>
    </source>
</evidence>
<dbReference type="InterPro" id="IPR017871">
    <property type="entry name" value="ABC_transporter-like_CS"/>
</dbReference>
<dbReference type="GO" id="GO:0005737">
    <property type="term" value="C:cytoplasm"/>
    <property type="evidence" value="ECO:0007669"/>
    <property type="project" value="UniProtKB-SubCell"/>
</dbReference>
<dbReference type="InterPro" id="IPR003439">
    <property type="entry name" value="ABC_transporter-like_ATP-bd"/>
</dbReference>
<dbReference type="EMBL" id="CP048877">
    <property type="protein sequence ID" value="QIJ71849.1"/>
    <property type="molecule type" value="Genomic_DNA"/>
</dbReference>
<dbReference type="GO" id="GO:0016887">
    <property type="term" value="F:ATP hydrolysis activity"/>
    <property type="evidence" value="ECO:0007669"/>
    <property type="project" value="InterPro"/>
</dbReference>
<dbReference type="InterPro" id="IPR027417">
    <property type="entry name" value="P-loop_NTPase"/>
</dbReference>
<evidence type="ECO:0000256" key="7">
    <source>
        <dbReference type="ARBA" id="ARBA00022840"/>
    </source>
</evidence>
<evidence type="ECO:0000256" key="8">
    <source>
        <dbReference type="ARBA" id="ARBA00022881"/>
    </source>
</evidence>
<keyword evidence="10" id="KW-0234">DNA repair</keyword>
<evidence type="ECO:0000256" key="4">
    <source>
        <dbReference type="ARBA" id="ARBA00022741"/>
    </source>
</evidence>
<dbReference type="AlphaFoldDB" id="A0A6G7PVZ0"/>
<evidence type="ECO:0000256" key="2">
    <source>
        <dbReference type="ARBA" id="ARBA00022490"/>
    </source>
</evidence>
<dbReference type="PROSITE" id="PS00211">
    <property type="entry name" value="ABC_TRANSPORTER_1"/>
    <property type="match status" value="1"/>
</dbReference>
<keyword evidence="9" id="KW-0238">DNA-binding</keyword>
<comment type="similarity">
    <text evidence="11">Belongs to the ABC transporter superfamily. UvrA family.</text>
</comment>
<dbReference type="Proteomes" id="UP000502179">
    <property type="component" value="Chromosome"/>
</dbReference>
<keyword evidence="3" id="KW-0677">Repeat</keyword>
<protein>
    <recommendedName>
        <fullName evidence="12">UvrABC system protein A</fullName>
    </recommendedName>
    <alternativeName>
        <fullName evidence="13">Excinuclease ABC subunit A</fullName>
    </alternativeName>
</protein>
<evidence type="ECO:0000256" key="13">
    <source>
        <dbReference type="ARBA" id="ARBA00042156"/>
    </source>
</evidence>
<evidence type="ECO:0000313" key="15">
    <source>
        <dbReference type="Proteomes" id="UP000502179"/>
    </source>
</evidence>
<dbReference type="GO" id="GO:0003677">
    <property type="term" value="F:DNA binding"/>
    <property type="evidence" value="ECO:0007669"/>
    <property type="project" value="UniProtKB-KW"/>
</dbReference>
<dbReference type="GO" id="GO:0004518">
    <property type="term" value="F:nuclease activity"/>
    <property type="evidence" value="ECO:0007669"/>
    <property type="project" value="UniProtKB-KW"/>
</dbReference>
<evidence type="ECO:0000256" key="11">
    <source>
        <dbReference type="ARBA" id="ARBA00038000"/>
    </source>
</evidence>
<dbReference type="SUPFAM" id="SSF52540">
    <property type="entry name" value="P-loop containing nucleoside triphosphate hydrolases"/>
    <property type="match status" value="2"/>
</dbReference>
<keyword evidence="7 14" id="KW-0067">ATP-binding</keyword>
<dbReference type="PANTHER" id="PTHR43152">
    <property type="entry name" value="UVRABC SYSTEM PROTEIN A"/>
    <property type="match status" value="1"/>
</dbReference>
<evidence type="ECO:0000256" key="9">
    <source>
        <dbReference type="ARBA" id="ARBA00023125"/>
    </source>
</evidence>
<dbReference type="Gene3D" id="3.30.190.20">
    <property type="match status" value="1"/>
</dbReference>
<dbReference type="Gene3D" id="1.20.1580.10">
    <property type="entry name" value="ABC transporter ATPase like domain"/>
    <property type="match status" value="3"/>
</dbReference>
<dbReference type="Gene3D" id="3.40.50.300">
    <property type="entry name" value="P-loop containing nucleotide triphosphate hydrolases"/>
    <property type="match status" value="3"/>
</dbReference>
<dbReference type="KEGG" id="tav:G4V39_06040"/>
<dbReference type="RefSeq" id="WP_166032067.1">
    <property type="nucleotide sequence ID" value="NZ_CP048877.1"/>
</dbReference>
<evidence type="ECO:0000256" key="3">
    <source>
        <dbReference type="ARBA" id="ARBA00022737"/>
    </source>
</evidence>
<evidence type="ECO:0000256" key="5">
    <source>
        <dbReference type="ARBA" id="ARBA00022763"/>
    </source>
</evidence>
<reference evidence="14 15" key="1">
    <citation type="submission" date="2020-02" db="EMBL/GenBank/DDBJ databases">
        <title>Genome analysis of Thermosulfuriphilus ammonigenes ST65T, an anaerobic thermophilic chemolithoautotrophic bacterium isolated from a deep-sea hydrothermal vent.</title>
        <authorList>
            <person name="Slobodkina G."/>
            <person name="Allioux M."/>
            <person name="Merkel A."/>
            <person name="Alain K."/>
            <person name="Jebbar M."/>
            <person name="Slobodkin A."/>
        </authorList>
    </citation>
    <scope>NUCLEOTIDE SEQUENCE [LARGE SCALE GENOMIC DNA]</scope>
    <source>
        <strain evidence="14 15">ST65</strain>
    </source>
</reference>
<dbReference type="PROSITE" id="PS50893">
    <property type="entry name" value="ABC_TRANSPORTER_2"/>
    <property type="match status" value="1"/>
</dbReference>
<organism evidence="14 15">
    <name type="scientific">Thermosulfuriphilus ammonigenes</name>
    <dbReference type="NCBI Taxonomy" id="1936021"/>
    <lineage>
        <taxon>Bacteria</taxon>
        <taxon>Pseudomonadati</taxon>
        <taxon>Thermodesulfobacteriota</taxon>
        <taxon>Thermodesulfobacteria</taxon>
        <taxon>Thermodesulfobacteriales</taxon>
        <taxon>Thermodesulfobacteriaceae</taxon>
        <taxon>Thermosulfuriphilus</taxon>
    </lineage>
</organism>
<dbReference type="SMART" id="SM00382">
    <property type="entry name" value="AAA"/>
    <property type="match status" value="2"/>
</dbReference>
<comment type="subcellular location">
    <subcellularLocation>
        <location evidence="1">Cytoplasm</location>
    </subcellularLocation>
</comment>
<dbReference type="Pfam" id="PF17760">
    <property type="entry name" value="UvrA_inter"/>
    <property type="match status" value="1"/>
</dbReference>
<dbReference type="InterPro" id="IPR003593">
    <property type="entry name" value="AAA+_ATPase"/>
</dbReference>
<dbReference type="InterPro" id="IPR041102">
    <property type="entry name" value="UvrA_inter"/>
</dbReference>
<name>A0A6G7PVZ0_9BACT</name>
<keyword evidence="2" id="KW-0963">Cytoplasm</keyword>
<keyword evidence="4" id="KW-0547">Nucleotide-binding</keyword>
<keyword evidence="15" id="KW-1185">Reference proteome</keyword>
<dbReference type="Pfam" id="PF00005">
    <property type="entry name" value="ABC_tran"/>
    <property type="match status" value="2"/>
</dbReference>
<evidence type="ECO:0000256" key="10">
    <source>
        <dbReference type="ARBA" id="ARBA00023204"/>
    </source>
</evidence>
<dbReference type="PANTHER" id="PTHR43152:SF1">
    <property type="entry name" value="UVRA PROTEIN"/>
    <property type="match status" value="1"/>
</dbReference>
<gene>
    <name evidence="14" type="ORF">G4V39_06040</name>
</gene>
<evidence type="ECO:0000256" key="6">
    <source>
        <dbReference type="ARBA" id="ARBA00022769"/>
    </source>
</evidence>
<evidence type="ECO:0000256" key="12">
    <source>
        <dbReference type="ARBA" id="ARBA00039316"/>
    </source>
</evidence>
<dbReference type="GO" id="GO:0006281">
    <property type="term" value="P:DNA repair"/>
    <property type="evidence" value="ECO:0007669"/>
    <property type="project" value="UniProtKB-KW"/>
</dbReference>
<evidence type="ECO:0000313" key="14">
    <source>
        <dbReference type="EMBL" id="QIJ71849.1"/>
    </source>
</evidence>
<proteinExistence type="inferred from homology"/>
<keyword evidence="6" id="KW-0228">DNA excision</keyword>
<keyword evidence="5" id="KW-0227">DNA damage</keyword>
<dbReference type="GO" id="GO:0005524">
    <property type="term" value="F:ATP binding"/>
    <property type="evidence" value="ECO:0007669"/>
    <property type="project" value="UniProtKB-KW"/>
</dbReference>
<sequence>MAKIRLFKVRQHNLKGFDLEIPREAVVVICGPSGSGKSSLAVDVLYAEGRRRYLEALGLSREAEFRELEPPDMESAEGIPAPVVVTQGVPSGGRRSTVGTISGLYDLLRHIFVWAGTARCLTCGQDLLRMTIDEMVAEVLRLPSGTKLEILAPLKVQGDLKTLARGLLREGYPRIRVGEELYDLSEELPSDLKTREFRVIIDRLVIKEGVKTRLAESLRLSLEISQGFVEILPLNKRPLYLSSRWTCPRCLSPFPEVLPALFSFNQAYGACPRCKGLGLEGQDVCPLCQGRRLSPAALSVYLGSKNIIQWTSLPLSTLVESLSKTLPEIKGEVRREVTRRLIQVLDRRLAPFVAVGLGYLSLLRPLDQLSRGELGRLKLASALGEQLAGALFILDEPTVGLSSKEQATLLELIKSLKASGNTIVVVEHEPSFIEAADWVIELGPGAGDQGGELLYSGPPQGLKDHPGSPTGKILRDGLLLPPLPRSASKQSLSFSGVIHRNLKRLSVELPMGALTAVVGPSGAGKTALLEAIAESLKTGNYLGPPGLKGILVDQALKDVSRSSLPVTYIGAFDEIRRLFAHLPEARMRGYRPGHFSLSVKGGRCEACKGLGYQEVALAFMPPVRLVCSVCQGRRFSGEILEVRYRGLSIAEVLDLSATQAVSFFARVPAICEKVRLLERVGLGYLRLGQPLNTLSGGERQRLKLARYLKEAKPEQVLLLDEPSAGLHPQDLIPLLKVFGELLEAGTTLVLAEHDQFLIDQAHYIIELGPGAGEQGGKLLKVQSSSI</sequence>
<keyword evidence="8" id="KW-0267">Excision nuclease</keyword>
<accession>A0A6G7PVZ0</accession>